<evidence type="ECO:0000256" key="11">
    <source>
        <dbReference type="SAM" id="Phobius"/>
    </source>
</evidence>
<keyword evidence="6 11" id="KW-0812">Transmembrane</keyword>
<dbReference type="STRING" id="1314781.A0A165BKU7"/>
<comment type="similarity">
    <text evidence="3">Belongs to the TVP38/TMEM64 family.</text>
</comment>
<reference evidence="13 14" key="1">
    <citation type="journal article" date="2016" name="Mol. Biol. Evol.">
        <title>Comparative Genomics of Early-Diverging Mushroom-Forming Fungi Provides Insights into the Origins of Lignocellulose Decay Capabilities.</title>
        <authorList>
            <person name="Nagy L.G."/>
            <person name="Riley R."/>
            <person name="Tritt A."/>
            <person name="Adam C."/>
            <person name="Daum C."/>
            <person name="Floudas D."/>
            <person name="Sun H."/>
            <person name="Yadav J.S."/>
            <person name="Pangilinan J."/>
            <person name="Larsson K.H."/>
            <person name="Matsuura K."/>
            <person name="Barry K."/>
            <person name="Labutti K."/>
            <person name="Kuo R."/>
            <person name="Ohm R.A."/>
            <person name="Bhattacharya S.S."/>
            <person name="Shirouzu T."/>
            <person name="Yoshinaga Y."/>
            <person name="Martin F.M."/>
            <person name="Grigoriev I.V."/>
            <person name="Hibbett D.S."/>
        </authorList>
    </citation>
    <scope>NUCLEOTIDE SEQUENCE [LARGE SCALE GENOMIC DNA]</scope>
    <source>
        <strain evidence="13 14">HHB12029</strain>
    </source>
</reference>
<evidence type="ECO:0000256" key="6">
    <source>
        <dbReference type="ARBA" id="ARBA00022692"/>
    </source>
</evidence>
<keyword evidence="14" id="KW-1185">Reference proteome</keyword>
<feature type="transmembrane region" description="Helical" evidence="11">
    <location>
        <begin position="112"/>
        <end position="132"/>
    </location>
</feature>
<dbReference type="AlphaFoldDB" id="A0A165BKU7"/>
<dbReference type="InterPro" id="IPR051076">
    <property type="entry name" value="Golgi_membrane_TVP38/TMEM64"/>
</dbReference>
<evidence type="ECO:0000256" key="1">
    <source>
        <dbReference type="ARBA" id="ARBA00002978"/>
    </source>
</evidence>
<feature type="region of interest" description="Disordered" evidence="10">
    <location>
        <begin position="1"/>
        <end position="85"/>
    </location>
</feature>
<dbReference type="GO" id="GO:0000139">
    <property type="term" value="C:Golgi membrane"/>
    <property type="evidence" value="ECO:0007669"/>
    <property type="project" value="UniProtKB-SubCell"/>
</dbReference>
<feature type="region of interest" description="Disordered" evidence="10">
    <location>
        <begin position="382"/>
        <end position="431"/>
    </location>
</feature>
<keyword evidence="9 11" id="KW-0472">Membrane</keyword>
<feature type="transmembrane region" description="Helical" evidence="11">
    <location>
        <begin position="317"/>
        <end position="338"/>
    </location>
</feature>
<dbReference type="Proteomes" id="UP000077266">
    <property type="component" value="Unassembled WGS sequence"/>
</dbReference>
<comment type="subcellular location">
    <subcellularLocation>
        <location evidence="2">Golgi apparatus membrane</location>
        <topology evidence="2">Multi-pass membrane protein</topology>
    </subcellularLocation>
</comment>
<dbReference type="EMBL" id="KV426444">
    <property type="protein sequence ID" value="KZV80826.1"/>
    <property type="molecule type" value="Genomic_DNA"/>
</dbReference>
<evidence type="ECO:0000256" key="5">
    <source>
        <dbReference type="ARBA" id="ARBA00020673"/>
    </source>
</evidence>
<feature type="compositionally biased region" description="Low complexity" evidence="10">
    <location>
        <begin position="594"/>
        <end position="603"/>
    </location>
</feature>
<feature type="compositionally biased region" description="Pro residues" evidence="10">
    <location>
        <begin position="584"/>
        <end position="593"/>
    </location>
</feature>
<dbReference type="Pfam" id="PF09335">
    <property type="entry name" value="VTT_dom"/>
    <property type="match status" value="1"/>
</dbReference>
<feature type="compositionally biased region" description="Pro residues" evidence="10">
    <location>
        <begin position="33"/>
        <end position="56"/>
    </location>
</feature>
<evidence type="ECO:0000256" key="10">
    <source>
        <dbReference type="SAM" id="MobiDB-lite"/>
    </source>
</evidence>
<feature type="region of interest" description="Disordered" evidence="10">
    <location>
        <begin position="470"/>
        <end position="698"/>
    </location>
</feature>
<evidence type="ECO:0000256" key="4">
    <source>
        <dbReference type="ARBA" id="ARBA00013533"/>
    </source>
</evidence>
<dbReference type="OrthoDB" id="166803at2759"/>
<dbReference type="InParanoid" id="A0A165BKU7"/>
<evidence type="ECO:0000256" key="3">
    <source>
        <dbReference type="ARBA" id="ARBA00008640"/>
    </source>
</evidence>
<feature type="transmembrane region" description="Helical" evidence="11">
    <location>
        <begin position="177"/>
        <end position="198"/>
    </location>
</feature>
<feature type="compositionally biased region" description="Pro residues" evidence="10">
    <location>
        <begin position="74"/>
        <end position="84"/>
    </location>
</feature>
<evidence type="ECO:0000256" key="8">
    <source>
        <dbReference type="ARBA" id="ARBA00023034"/>
    </source>
</evidence>
<name>A0A165BKU7_EXIGL</name>
<feature type="transmembrane region" description="Helical" evidence="11">
    <location>
        <begin position="252"/>
        <end position="273"/>
    </location>
</feature>
<evidence type="ECO:0000256" key="7">
    <source>
        <dbReference type="ARBA" id="ARBA00022989"/>
    </source>
</evidence>
<evidence type="ECO:0000313" key="14">
    <source>
        <dbReference type="Proteomes" id="UP000077266"/>
    </source>
</evidence>
<dbReference type="PANTHER" id="PTHR47549:SF2">
    <property type="entry name" value="GOLGI APPARATUS MEMBRANE PROTEIN TVP38"/>
    <property type="match status" value="1"/>
</dbReference>
<dbReference type="PANTHER" id="PTHR47549">
    <property type="entry name" value="GOLGI APPARATUS MEMBRANE PROTEIN TVP38-RELATED"/>
    <property type="match status" value="1"/>
</dbReference>
<accession>A0A165BKU7</accession>
<evidence type="ECO:0000313" key="13">
    <source>
        <dbReference type="EMBL" id="KZV80826.1"/>
    </source>
</evidence>
<organism evidence="13 14">
    <name type="scientific">Exidia glandulosa HHB12029</name>
    <dbReference type="NCBI Taxonomy" id="1314781"/>
    <lineage>
        <taxon>Eukaryota</taxon>
        <taxon>Fungi</taxon>
        <taxon>Dikarya</taxon>
        <taxon>Basidiomycota</taxon>
        <taxon>Agaricomycotina</taxon>
        <taxon>Agaricomycetes</taxon>
        <taxon>Auriculariales</taxon>
        <taxon>Exidiaceae</taxon>
        <taxon>Exidia</taxon>
    </lineage>
</organism>
<sequence length="698" mass="75655">MAGTTSPYSYREPGYDYNPTMSDVQLHHRHPGSYPPPPGPYPPQLHSPRPYPPGGQPPYAQGPNGVPLGAYDPPRAPQRTPSPTPTEIAEVNAPLYDISHLKSKDWWFQWRLVPWYIGTLVLVAGFTLLTVYHKQIVAFLRPAADWMHNLKFGYLIPVGIFFVISFPPLFGHEIVAVICGLVWGLGIGFAITCVGTLIGEVGNYYAFKYCLRGRAEKLEKEKPYYDCLARVVREGGFKVALMARLSAIPGHFTTAIFATCGMGIWTFLLAAILSLPKQFITVYAGVMLEASDEESKKEADQTGADGTAKKDDTTQKIISDVVAGLSVFITFYALWYIYKEMQRVKPAVFRDRRKARLAKLNALNDQSADTLGTRVGTVRFDKYGGSGAGDEEAGGFEMRDKDRFARNRQRGLGEGDAESGESAASDAPLATGGRRANVMAVDYAAESRQEQFSQLDRAATAGYASPGQQYSGVYAGGPGYDHHPQRAPGSRKQSADQQFYPPMPPPPGAGYARPTPTQQAYPRPPDQYRNPPQPNKFVSPPGSPPPQHGQEATYAIPNPFNDNATPRQHAFAPASPPGTHVPVTVPPLAPPPTTMTTSGTPAPRYALSDGPGPKRNPSMHSREETDVGDGPGGLNVPTGPGRAGMGTRHVSEATAYYSADEGEDDDDVPDLKAPPPGQGSKMPGSLFREESEPGPGWR</sequence>
<evidence type="ECO:0000256" key="9">
    <source>
        <dbReference type="ARBA" id="ARBA00023136"/>
    </source>
</evidence>
<gene>
    <name evidence="13" type="ORF">EXIGLDRAFT_732256</name>
</gene>
<keyword evidence="7 11" id="KW-1133">Transmembrane helix</keyword>
<feature type="domain" description="VTT" evidence="12">
    <location>
        <begin position="172"/>
        <end position="286"/>
    </location>
</feature>
<keyword evidence="8" id="KW-0333">Golgi apparatus</keyword>
<feature type="transmembrane region" description="Helical" evidence="11">
    <location>
        <begin position="152"/>
        <end position="170"/>
    </location>
</feature>
<protein>
    <recommendedName>
        <fullName evidence="4">Golgi apparatus membrane protein TVP38</fullName>
    </recommendedName>
    <alternativeName>
        <fullName evidence="5">Golgi apparatus membrane protein tvp38</fullName>
    </alternativeName>
</protein>
<comment type="function">
    <text evidence="1">Golgi membrane protein involved in vesicular trafficking and spindle migration.</text>
</comment>
<evidence type="ECO:0000259" key="12">
    <source>
        <dbReference type="Pfam" id="PF09335"/>
    </source>
</evidence>
<proteinExistence type="inferred from homology"/>
<dbReference type="InterPro" id="IPR032816">
    <property type="entry name" value="VTT_dom"/>
</dbReference>
<evidence type="ECO:0000256" key="2">
    <source>
        <dbReference type="ARBA" id="ARBA00004653"/>
    </source>
</evidence>